<protein>
    <submittedName>
        <fullName evidence="2">Uncharacterized protein</fullName>
    </submittedName>
</protein>
<keyword evidence="3" id="KW-1185">Reference proteome</keyword>
<dbReference type="OrthoDB" id="10252009at2759"/>
<feature type="compositionally biased region" description="Low complexity" evidence="1">
    <location>
        <begin position="81"/>
        <end position="92"/>
    </location>
</feature>
<dbReference type="EMBL" id="KZ679131">
    <property type="protein sequence ID" value="PTB77066.1"/>
    <property type="molecule type" value="Genomic_DNA"/>
</dbReference>
<organism evidence="2 3">
    <name type="scientific">Trichoderma longibrachiatum ATCC 18648</name>
    <dbReference type="NCBI Taxonomy" id="983965"/>
    <lineage>
        <taxon>Eukaryota</taxon>
        <taxon>Fungi</taxon>
        <taxon>Dikarya</taxon>
        <taxon>Ascomycota</taxon>
        <taxon>Pezizomycotina</taxon>
        <taxon>Sordariomycetes</taxon>
        <taxon>Hypocreomycetidae</taxon>
        <taxon>Hypocreales</taxon>
        <taxon>Hypocreaceae</taxon>
        <taxon>Trichoderma</taxon>
    </lineage>
</organism>
<feature type="compositionally biased region" description="Low complexity" evidence="1">
    <location>
        <begin position="770"/>
        <end position="790"/>
    </location>
</feature>
<feature type="region of interest" description="Disordered" evidence="1">
    <location>
        <begin position="641"/>
        <end position="796"/>
    </location>
</feature>
<proteinExistence type="predicted"/>
<evidence type="ECO:0000313" key="2">
    <source>
        <dbReference type="EMBL" id="PTB77066.1"/>
    </source>
</evidence>
<dbReference type="AlphaFoldDB" id="A0A2T4C668"/>
<evidence type="ECO:0000313" key="3">
    <source>
        <dbReference type="Proteomes" id="UP000240760"/>
    </source>
</evidence>
<feature type="compositionally biased region" description="Acidic residues" evidence="1">
    <location>
        <begin position="682"/>
        <end position="696"/>
    </location>
</feature>
<feature type="region of interest" description="Disordered" evidence="1">
    <location>
        <begin position="610"/>
        <end position="629"/>
    </location>
</feature>
<evidence type="ECO:0000256" key="1">
    <source>
        <dbReference type="SAM" id="MobiDB-lite"/>
    </source>
</evidence>
<accession>A0A2T4C668</accession>
<gene>
    <name evidence="2" type="ORF">M440DRAFT_1470090</name>
</gene>
<dbReference type="Proteomes" id="UP000240760">
    <property type="component" value="Unassembled WGS sequence"/>
</dbReference>
<feature type="region of interest" description="Disordered" evidence="1">
    <location>
        <begin position="39"/>
        <end position="101"/>
    </location>
</feature>
<sequence>MSYDNTPDVVFNPEEEPLPAPTDFFAHLSLVPRYYDMPHGDPRFNQDAGQQVNDPMQVDGSPPADAGFQAQSHRARVAHLPQPAQDQQTAQPEPEPEAEAEHNPFSFEATEFVIPSLFPNWPERDMAEELLTPEAFCWWLSDDALAEQGLLPEIPQILPAGHPNNRPTESVATDGRIIEWEDLHLGVRWLLLLRLSEQFTFAVAIVSQLKLSHHQVHEFVTSYVNHCDQWNAFEKTVAERAKGLAAWNEEGERALLNWLHEKRPLLPYDSITSDDVQLGIRFLYERCISDGGVDLAAWFEEKDKKDFAHITIGTPIMRDCMDHRLLRRAAAAKMLSIKKIEDAIKRFGEEKRRRAQTARMNNAMISDAFLGTRQARVPWESQPEQVQAGMSKEAQTVMETISTPLRSGEPMPMPIPPYQRQQKGEEANRALRRIVPELQPVTAPGGLARTQWEIDHGYPNGFNWEYTPVHEGDDAENMETDPLPEELVSPQPSRVSAIQETLTQRQEAYATAASSSAQSSADNITGQEAERSRIGTARERFMTSNDRGQLMVGIVSDISLAAGQDLQNPGLAAQLAEEGFPDQPMVSIVAVEEEPASSLPDLDLAEDLEHGDDVVVPQQRSRRARRPSARALESLQLALELEQYTEPSPEKPKARKAARRSSSSKEYQGAQAEGSQGSPAPESDESADDSSGDDGLADILRAARVTQGGPESAQEVGLQAEAETTGAAEPTAPVVAPRMQRRIVIRPRAAAQSVPSLPTVDEVPSEGDDGQPQPAAEEASPSGSEAPAASDARRISAAKRRSQKIFGISRMQEINSCPPPVFETYSAWTAEVAQFAVEAVQASYALTADRIVPDLKVAPQYEMDRGTIKATITWMEAQYACFESMSQSENGPAAQKAEFAGVTDVATFAVHAAEAAFAFEEEQQPQPEE</sequence>
<name>A0A2T4C668_TRILO</name>
<reference evidence="2 3" key="1">
    <citation type="submission" date="2016-07" db="EMBL/GenBank/DDBJ databases">
        <title>Multiple horizontal gene transfer events from other fungi enriched the ability of initially mycotrophic Trichoderma (Ascomycota) to feed on dead plant biomass.</title>
        <authorList>
            <consortium name="DOE Joint Genome Institute"/>
            <person name="Aerts A."/>
            <person name="Atanasova L."/>
            <person name="Chenthamara K."/>
            <person name="Zhang J."/>
            <person name="Grujic M."/>
            <person name="Henrissat B."/>
            <person name="Kuo A."/>
            <person name="Salamov A."/>
            <person name="Lipzen A."/>
            <person name="Labutti K."/>
            <person name="Barry K."/>
            <person name="Miao Y."/>
            <person name="Rahimi M.J."/>
            <person name="Shen Q."/>
            <person name="Grigoriev I.V."/>
            <person name="Kubicek C.P."/>
            <person name="Druzhinina I.S."/>
        </authorList>
    </citation>
    <scope>NUCLEOTIDE SEQUENCE [LARGE SCALE GENOMIC DNA]</scope>
    <source>
        <strain evidence="2 3">ATCC 18648</strain>
    </source>
</reference>
<feature type="compositionally biased region" description="Low complexity" evidence="1">
    <location>
        <begin position="720"/>
        <end position="737"/>
    </location>
</feature>